<accession>A0A8J2YG71</accession>
<reference evidence="2" key="1">
    <citation type="journal article" date="2014" name="Int. J. Syst. Evol. Microbiol.">
        <title>Complete genome sequence of Corynebacterium casei LMG S-19264T (=DSM 44701T), isolated from a smear-ripened cheese.</title>
        <authorList>
            <consortium name="US DOE Joint Genome Institute (JGI-PGF)"/>
            <person name="Walter F."/>
            <person name="Albersmeier A."/>
            <person name="Kalinowski J."/>
            <person name="Ruckert C."/>
        </authorList>
    </citation>
    <scope>NUCLEOTIDE SEQUENCE</scope>
    <source>
        <strain evidence="2">CGMCC 1.15371</strain>
    </source>
</reference>
<evidence type="ECO:0000313" key="3">
    <source>
        <dbReference type="Proteomes" id="UP000628775"/>
    </source>
</evidence>
<dbReference type="InterPro" id="IPR011009">
    <property type="entry name" value="Kinase-like_dom_sf"/>
</dbReference>
<dbReference type="InterPro" id="IPR051678">
    <property type="entry name" value="AGP_Transferase"/>
</dbReference>
<dbReference type="SUPFAM" id="SSF56112">
    <property type="entry name" value="Protein kinase-like (PK-like)"/>
    <property type="match status" value="1"/>
</dbReference>
<protein>
    <recommendedName>
        <fullName evidence="1">Aminoglycoside phosphotransferase domain-containing protein</fullName>
    </recommendedName>
</protein>
<gene>
    <name evidence="2" type="ORF">GCM10011391_09720</name>
</gene>
<comment type="caution">
    <text evidence="2">The sequence shown here is derived from an EMBL/GenBank/DDBJ whole genome shotgun (WGS) entry which is preliminary data.</text>
</comment>
<proteinExistence type="predicted"/>
<dbReference type="EMBL" id="BMIR01000003">
    <property type="protein sequence ID" value="GGE33123.1"/>
    <property type="molecule type" value="Genomic_DNA"/>
</dbReference>
<dbReference type="PANTHER" id="PTHR21310">
    <property type="entry name" value="AMINOGLYCOSIDE PHOSPHOTRANSFERASE-RELATED-RELATED"/>
    <property type="match status" value="1"/>
</dbReference>
<dbReference type="Pfam" id="PF01636">
    <property type="entry name" value="APH"/>
    <property type="match status" value="1"/>
</dbReference>
<dbReference type="AlphaFoldDB" id="A0A8J2YG71"/>
<reference evidence="2" key="2">
    <citation type="submission" date="2020-09" db="EMBL/GenBank/DDBJ databases">
        <authorList>
            <person name="Sun Q."/>
            <person name="Zhou Y."/>
        </authorList>
    </citation>
    <scope>NUCLEOTIDE SEQUENCE</scope>
    <source>
        <strain evidence="2">CGMCC 1.15371</strain>
    </source>
</reference>
<evidence type="ECO:0000313" key="2">
    <source>
        <dbReference type="EMBL" id="GGE33123.1"/>
    </source>
</evidence>
<organism evidence="2 3">
    <name type="scientific">Pullulanibacillus camelliae</name>
    <dbReference type="NCBI Taxonomy" id="1707096"/>
    <lineage>
        <taxon>Bacteria</taxon>
        <taxon>Bacillati</taxon>
        <taxon>Bacillota</taxon>
        <taxon>Bacilli</taxon>
        <taxon>Bacillales</taxon>
        <taxon>Sporolactobacillaceae</taxon>
        <taxon>Pullulanibacillus</taxon>
    </lineage>
</organism>
<dbReference type="Proteomes" id="UP000628775">
    <property type="component" value="Unassembled WGS sequence"/>
</dbReference>
<keyword evidence="3" id="KW-1185">Reference proteome</keyword>
<name>A0A8J2YG71_9BACL</name>
<dbReference type="InterPro" id="IPR002575">
    <property type="entry name" value="Aminoglycoside_PTrfase"/>
</dbReference>
<feature type="domain" description="Aminoglycoside phosphotransferase" evidence="1">
    <location>
        <begin position="19"/>
        <end position="237"/>
    </location>
</feature>
<dbReference type="Gene3D" id="3.90.1200.10">
    <property type="match status" value="1"/>
</dbReference>
<dbReference type="RefSeq" id="WP_188689967.1">
    <property type="nucleotide sequence ID" value="NZ_BMIR01000003.1"/>
</dbReference>
<evidence type="ECO:0000259" key="1">
    <source>
        <dbReference type="Pfam" id="PF01636"/>
    </source>
</evidence>
<sequence length="285" mass="32165">MIDASVKNELLKKYGADELMQLTGGFTNAVYLLKGTTPLMVAKIAQWSDGDSDNEDNNLKFLKEAEFTPKWKDSFFIGPVRVSIFSYVEGINGQALLDTGDLERSIALFSDMGKLLATQIHSIPFTGQGLGLRQADYEASPFVKLDDVPQELVQASLALLAPLKASLKSEWTFTHGDFGSHNILAHERRLAVIDWEWAEWGHPLVDIAWTCWNTALHYPTLAPQLNPAFIQAYQRNRPLVFTPELLKSCVIYKLGMILLKVKQGDESTKQKWISRLAWTLEHEWV</sequence>